<gene>
    <name evidence="1" type="ORF">Patl1_17952</name>
</gene>
<reference evidence="2" key="1">
    <citation type="journal article" date="2023" name="G3 (Bethesda)">
        <title>Genome assembly and association tests identify interacting loci associated with vigor, precocity, and sex in interspecific pistachio rootstocks.</title>
        <authorList>
            <person name="Palmer W."/>
            <person name="Jacygrad E."/>
            <person name="Sagayaradj S."/>
            <person name="Cavanaugh K."/>
            <person name="Han R."/>
            <person name="Bertier L."/>
            <person name="Beede B."/>
            <person name="Kafkas S."/>
            <person name="Golino D."/>
            <person name="Preece J."/>
            <person name="Michelmore R."/>
        </authorList>
    </citation>
    <scope>NUCLEOTIDE SEQUENCE [LARGE SCALE GENOMIC DNA]</scope>
</reference>
<protein>
    <submittedName>
        <fullName evidence="1">Uncharacterized protein</fullName>
    </submittedName>
</protein>
<proteinExistence type="predicted"/>
<evidence type="ECO:0000313" key="1">
    <source>
        <dbReference type="EMBL" id="KAJ0104741.1"/>
    </source>
</evidence>
<evidence type="ECO:0000313" key="2">
    <source>
        <dbReference type="Proteomes" id="UP001164250"/>
    </source>
</evidence>
<organism evidence="1 2">
    <name type="scientific">Pistacia atlantica</name>
    <dbReference type="NCBI Taxonomy" id="434234"/>
    <lineage>
        <taxon>Eukaryota</taxon>
        <taxon>Viridiplantae</taxon>
        <taxon>Streptophyta</taxon>
        <taxon>Embryophyta</taxon>
        <taxon>Tracheophyta</taxon>
        <taxon>Spermatophyta</taxon>
        <taxon>Magnoliopsida</taxon>
        <taxon>eudicotyledons</taxon>
        <taxon>Gunneridae</taxon>
        <taxon>Pentapetalae</taxon>
        <taxon>rosids</taxon>
        <taxon>malvids</taxon>
        <taxon>Sapindales</taxon>
        <taxon>Anacardiaceae</taxon>
        <taxon>Pistacia</taxon>
    </lineage>
</organism>
<comment type="caution">
    <text evidence="1">The sequence shown here is derived from an EMBL/GenBank/DDBJ whole genome shotgun (WGS) entry which is preliminary data.</text>
</comment>
<keyword evidence="2" id="KW-1185">Reference proteome</keyword>
<dbReference type="Proteomes" id="UP001164250">
    <property type="component" value="Chromosome 2"/>
</dbReference>
<dbReference type="EMBL" id="CM047898">
    <property type="protein sequence ID" value="KAJ0104741.1"/>
    <property type="molecule type" value="Genomic_DNA"/>
</dbReference>
<accession>A0ACC1BXN0</accession>
<name>A0ACC1BXN0_9ROSI</name>
<sequence length="111" mass="12582">MEEEKAAAYYEELTRKGQGAARFKQGLGFSSSSPIQNDDVFAKQTFSSSSSFLSNFVKASCPTTTSNLEKQSQLQSIQNKLKKKPSEEKQTPSRDSRDTERDHRGQRQKER</sequence>